<keyword evidence="1" id="KW-0812">Transmembrane</keyword>
<dbReference type="Proteomes" id="UP000013962">
    <property type="component" value="Chromosome"/>
</dbReference>
<keyword evidence="1" id="KW-1133">Transmembrane helix</keyword>
<keyword evidence="3" id="KW-1185">Reference proteome</keyword>
<protein>
    <recommendedName>
        <fullName evidence="4">Transmembrane protein</fullName>
    </recommendedName>
</protein>
<feature type="transmembrane region" description="Helical" evidence="1">
    <location>
        <begin position="20"/>
        <end position="44"/>
    </location>
</feature>
<evidence type="ECO:0000313" key="3">
    <source>
        <dbReference type="Proteomes" id="UP000013962"/>
    </source>
</evidence>
<proteinExistence type="predicted"/>
<name>A0ABN4B8Q5_MESH1</name>
<accession>A0ABN4B8Q5</accession>
<evidence type="ECO:0008006" key="4">
    <source>
        <dbReference type="Google" id="ProtNLM"/>
    </source>
</evidence>
<evidence type="ECO:0000313" key="2">
    <source>
        <dbReference type="EMBL" id="AGM22143.1"/>
    </source>
</evidence>
<organism evidence="2 3">
    <name type="scientific">Mesomycoplasma hyopneumoniae 168-L</name>
    <dbReference type="NCBI Taxonomy" id="1116211"/>
    <lineage>
        <taxon>Bacteria</taxon>
        <taxon>Bacillati</taxon>
        <taxon>Mycoplasmatota</taxon>
        <taxon>Mycoplasmoidales</taxon>
        <taxon>Metamycoplasmataceae</taxon>
        <taxon>Mesomycoplasma</taxon>
    </lineage>
</organism>
<sequence>MIVRKFRRIGMIPKIFTKKWVIFSIIGASLGSIAISVPLIYYGFNSFIAVEINRFEPKTLTSNSKSASIFSNSDQEKINSFILENELKKGTQKSDYALKNNFQGEYNYEYANEFLAILKITNNIKQFERLKSILRTTPNLSRRLQFSLSDVYQISNIYFNIDPINNVPKLVNFISKYYDKNKKEFLNINDDDFQDLAWNILYFKLNGHDFQKYFDIKDWIKNEFKKANFESEEVLISDNEPHETLEKKSFLLFRKYIAILTIINNLDKDYFVDIINEKQKSINVLIKKWDNHFRQIIENKDRKENQSNLVITPMVSFYYFSKNFYNYSSEYLSKINDFTKNWLINFSSSSDPSFYGSGLLYYYFGNNKKIEPELLKKSEEIVDYGIENGLFAHEPDITNTIFVKQILDLSEKKDNQVQKINQTIETLFKQTTEKPENNPDFFEDLYNYVFFSIKTHPDFFKSQKDFLNTIIDYSKFVKKPIDFFYLFKTIALLNSFYNTDKPTKINVSKQIFDNIINVKLEKNAPFFLKFINLFIKFIFKNELDDNKEIVEFINQNLDEKNINNAEFLEHLFWYIEFQSTIKLKLEHQIDSTKLEKFISLLKKDILAKIDKKIGKTHFLNIKTIYMTYQIDWLLKNGKN</sequence>
<gene>
    <name evidence="2" type="ORF">MHP168L_365</name>
</gene>
<dbReference type="EMBL" id="CP003131">
    <property type="protein sequence ID" value="AGM22143.1"/>
    <property type="molecule type" value="Genomic_DNA"/>
</dbReference>
<keyword evidence="1" id="KW-0472">Membrane</keyword>
<reference evidence="2 3" key="1">
    <citation type="journal article" date="2013" name="BMC Genomics">
        <title>Comparative genomic analyses of Mycoplasma hyopneumoniae pathogenic 168 strain and its high-passaged attenuated strain.</title>
        <authorList>
            <person name="Liu W."/>
            <person name="Xiao S."/>
            <person name="Li M."/>
            <person name="Guo S."/>
            <person name="Li S."/>
            <person name="Luo R."/>
            <person name="Feng Z."/>
            <person name="Li B."/>
            <person name="Zhou Z."/>
            <person name="Shao G."/>
            <person name="Chen H."/>
            <person name="Fang L."/>
        </authorList>
    </citation>
    <scope>NUCLEOTIDE SEQUENCE [LARGE SCALE GENOMIC DNA]</scope>
    <source>
        <strain evidence="2 3">168-L</strain>
    </source>
</reference>
<evidence type="ECO:0000256" key="1">
    <source>
        <dbReference type="SAM" id="Phobius"/>
    </source>
</evidence>